<keyword evidence="9" id="KW-1185">Reference proteome</keyword>
<feature type="compositionally biased region" description="Basic and acidic residues" evidence="6">
    <location>
        <begin position="336"/>
        <end position="350"/>
    </location>
</feature>
<dbReference type="InterPro" id="IPR001164">
    <property type="entry name" value="ArfGAP_dom"/>
</dbReference>
<feature type="region of interest" description="Disordered" evidence="6">
    <location>
        <begin position="123"/>
        <end position="168"/>
    </location>
</feature>
<dbReference type="GeneID" id="90073427"/>
<organism evidence="8 9">
    <name type="scientific">Saccharomycopsis crataegensis</name>
    <dbReference type="NCBI Taxonomy" id="43959"/>
    <lineage>
        <taxon>Eukaryota</taxon>
        <taxon>Fungi</taxon>
        <taxon>Dikarya</taxon>
        <taxon>Ascomycota</taxon>
        <taxon>Saccharomycotina</taxon>
        <taxon>Saccharomycetes</taxon>
        <taxon>Saccharomycopsidaceae</taxon>
        <taxon>Saccharomycopsis</taxon>
    </lineage>
</organism>
<feature type="compositionally biased region" description="Polar residues" evidence="6">
    <location>
        <begin position="139"/>
        <end position="160"/>
    </location>
</feature>
<dbReference type="CDD" id="cd08830">
    <property type="entry name" value="ArfGap_ArfGap1"/>
    <property type="match status" value="1"/>
</dbReference>
<dbReference type="GO" id="GO:0032012">
    <property type="term" value="P:regulation of ARF protein signal transduction"/>
    <property type="evidence" value="ECO:0007669"/>
    <property type="project" value="TreeGrafter"/>
</dbReference>
<keyword evidence="1" id="KW-0343">GTPase activation</keyword>
<feature type="compositionally biased region" description="Basic and acidic residues" evidence="6">
    <location>
        <begin position="123"/>
        <end position="135"/>
    </location>
</feature>
<dbReference type="SUPFAM" id="SSF57863">
    <property type="entry name" value="ArfGap/RecO-like zinc finger"/>
    <property type="match status" value="1"/>
</dbReference>
<dbReference type="Gene3D" id="1.10.220.150">
    <property type="entry name" value="Arf GTPase activating protein"/>
    <property type="match status" value="1"/>
</dbReference>
<dbReference type="SMART" id="SM00105">
    <property type="entry name" value="ArfGap"/>
    <property type="match status" value="1"/>
</dbReference>
<dbReference type="GO" id="GO:0008270">
    <property type="term" value="F:zinc ion binding"/>
    <property type="evidence" value="ECO:0007669"/>
    <property type="project" value="UniProtKB-KW"/>
</dbReference>
<keyword evidence="2" id="KW-0479">Metal-binding</keyword>
<evidence type="ECO:0000256" key="6">
    <source>
        <dbReference type="SAM" id="MobiDB-lite"/>
    </source>
</evidence>
<dbReference type="Pfam" id="PF01412">
    <property type="entry name" value="ArfGap"/>
    <property type="match status" value="1"/>
</dbReference>
<dbReference type="EMBL" id="BTFZ01000006">
    <property type="protein sequence ID" value="GMM35448.1"/>
    <property type="molecule type" value="Genomic_DNA"/>
</dbReference>
<evidence type="ECO:0000256" key="1">
    <source>
        <dbReference type="ARBA" id="ARBA00022468"/>
    </source>
</evidence>
<dbReference type="Proteomes" id="UP001360560">
    <property type="component" value="Unassembled WGS sequence"/>
</dbReference>
<dbReference type="PROSITE" id="PS50115">
    <property type="entry name" value="ARFGAP"/>
    <property type="match status" value="1"/>
</dbReference>
<evidence type="ECO:0000256" key="2">
    <source>
        <dbReference type="ARBA" id="ARBA00022723"/>
    </source>
</evidence>
<dbReference type="InterPro" id="IPR037278">
    <property type="entry name" value="ARFGAP/RecO"/>
</dbReference>
<comment type="caution">
    <text evidence="8">The sequence shown here is derived from an EMBL/GenBank/DDBJ whole genome shotgun (WGS) entry which is preliminary data.</text>
</comment>
<evidence type="ECO:0000313" key="8">
    <source>
        <dbReference type="EMBL" id="GMM35448.1"/>
    </source>
</evidence>
<dbReference type="PANTHER" id="PTHR46395">
    <property type="entry name" value="ADP-RIBOSYLATION FACTOR GTPASE-ACTIVATING PROTEIN 1"/>
    <property type="match status" value="1"/>
</dbReference>
<dbReference type="GO" id="GO:0005096">
    <property type="term" value="F:GTPase activator activity"/>
    <property type="evidence" value="ECO:0007669"/>
    <property type="project" value="UniProtKB-KW"/>
</dbReference>
<gene>
    <name evidence="8" type="ORF">DASC09_027730</name>
</gene>
<feature type="domain" description="Arf-GAP" evidence="7">
    <location>
        <begin position="11"/>
        <end position="128"/>
    </location>
</feature>
<keyword evidence="3 5" id="KW-0863">Zinc-finger</keyword>
<evidence type="ECO:0000256" key="4">
    <source>
        <dbReference type="ARBA" id="ARBA00022833"/>
    </source>
</evidence>
<dbReference type="InterPro" id="IPR038508">
    <property type="entry name" value="ArfGAP_dom_sf"/>
</dbReference>
<evidence type="ECO:0000256" key="3">
    <source>
        <dbReference type="ARBA" id="ARBA00022771"/>
    </source>
</evidence>
<dbReference type="RefSeq" id="XP_064852448.1">
    <property type="nucleotide sequence ID" value="XM_064996376.1"/>
</dbReference>
<feature type="region of interest" description="Disordered" evidence="6">
    <location>
        <begin position="182"/>
        <end position="216"/>
    </location>
</feature>
<dbReference type="PANTHER" id="PTHR46395:SF1">
    <property type="entry name" value="ADP-RIBOSYLATION FACTOR GTPASE-ACTIVATING PROTEIN 1"/>
    <property type="match status" value="1"/>
</dbReference>
<protein>
    <submittedName>
        <fullName evidence="8">GTPase-activating protein</fullName>
    </submittedName>
</protein>
<dbReference type="FunFam" id="1.10.220.150:FF:000014">
    <property type="entry name" value="ADP-ribosylation factor GTPase-activating protein"/>
    <property type="match status" value="1"/>
</dbReference>
<proteinExistence type="predicted"/>
<evidence type="ECO:0000259" key="7">
    <source>
        <dbReference type="PROSITE" id="PS50115"/>
    </source>
</evidence>
<keyword evidence="4" id="KW-0862">Zinc</keyword>
<dbReference type="AlphaFoldDB" id="A0AAV5QKQ3"/>
<feature type="region of interest" description="Disordered" evidence="6">
    <location>
        <begin position="317"/>
        <end position="350"/>
    </location>
</feature>
<evidence type="ECO:0000313" key="9">
    <source>
        <dbReference type="Proteomes" id="UP001360560"/>
    </source>
</evidence>
<accession>A0AAV5QKQ3</accession>
<dbReference type="GO" id="GO:0000139">
    <property type="term" value="C:Golgi membrane"/>
    <property type="evidence" value="ECO:0007669"/>
    <property type="project" value="TreeGrafter"/>
</dbReference>
<dbReference type="GO" id="GO:0030100">
    <property type="term" value="P:regulation of endocytosis"/>
    <property type="evidence" value="ECO:0007669"/>
    <property type="project" value="TreeGrafter"/>
</dbReference>
<name>A0AAV5QKQ3_9ASCO</name>
<evidence type="ECO:0000256" key="5">
    <source>
        <dbReference type="PROSITE-ProRule" id="PRU00288"/>
    </source>
</evidence>
<sequence>MSDWNVDPDNKRKLLALQKLGANKKCFDCAAPNPQWASPKFGIFICLECAGIHRGLGVHISFVRSITMDQFKKDELVRMEKGGNERLAKYFEENGIDPAGTDLPKKYDNEAAEDYKDMLTADVEGKPFVKREREATPAVSGTSSPAPGNSPGTSAISSRRGTPGPSAQKVKNEAYFADLGARNDQRPDHLPPSQGGKYGGFGNTPAPNPQGQSSLAGLSIDNFQRDPLGTFSKGWGLFASSVSKSINEVNESVIKPNIQNLQERDLANDAKKAMTQFGSKIQTGGFTGGAQGQSSQYGRLFDGVNEEKFGFQDEVEPAFGMSKPKQKSNLQGLRGGSEKKTWNEDKWDDF</sequence>
<dbReference type="PRINTS" id="PR00405">
    <property type="entry name" value="REVINTRACTNG"/>
</dbReference>
<reference evidence="8 9" key="1">
    <citation type="journal article" date="2023" name="Elife">
        <title>Identification of key yeast species and microbe-microbe interactions impacting larval growth of Drosophila in the wild.</title>
        <authorList>
            <person name="Mure A."/>
            <person name="Sugiura Y."/>
            <person name="Maeda R."/>
            <person name="Honda K."/>
            <person name="Sakurai N."/>
            <person name="Takahashi Y."/>
            <person name="Watada M."/>
            <person name="Katoh T."/>
            <person name="Gotoh A."/>
            <person name="Gotoh Y."/>
            <person name="Taniguchi I."/>
            <person name="Nakamura K."/>
            <person name="Hayashi T."/>
            <person name="Katayama T."/>
            <person name="Uemura T."/>
            <person name="Hattori Y."/>
        </authorList>
    </citation>
    <scope>NUCLEOTIDE SEQUENCE [LARGE SCALE GENOMIC DNA]</scope>
    <source>
        <strain evidence="8 9">SC-9</strain>
    </source>
</reference>